<sequence length="186" mass="21307">MKNSSLENISEDSSYCEDISAQKLTQDENLEEKSLSFSKVVDDDTNYLVRNYHVSLGGKIKVLGLGVESEENFKLKTNGPYHINENGVLERLLSSEDLKEYDLTKPVDIREVINENIQGTSKERNNPKYHSLEAENQEENVDINSKSKSFFQNPLIQRIKNSLALPLQITVRKKEENNKIRVNDCD</sequence>
<reference evidence="1" key="1">
    <citation type="journal article" date="2020" name="bioRxiv">
        <title>Chromosome-level reference genome of the European wasp spider Argiope bruennichi: a resource for studies on range expansion and evolutionary adaptation.</title>
        <authorList>
            <person name="Sheffer M.M."/>
            <person name="Hoppe A."/>
            <person name="Krehenwinkel H."/>
            <person name="Uhl G."/>
            <person name="Kuss A.W."/>
            <person name="Jensen L."/>
            <person name="Jensen C."/>
            <person name="Gillespie R.G."/>
            <person name="Hoff K.J."/>
            <person name="Prost S."/>
        </authorList>
    </citation>
    <scope>NUCLEOTIDE SEQUENCE</scope>
</reference>
<evidence type="ECO:0000313" key="2">
    <source>
        <dbReference type="Proteomes" id="UP000807504"/>
    </source>
</evidence>
<dbReference type="EMBL" id="JABXBU010001863">
    <property type="protein sequence ID" value="KAF8781771.1"/>
    <property type="molecule type" value="Genomic_DNA"/>
</dbReference>
<keyword evidence="2" id="KW-1185">Reference proteome</keyword>
<reference evidence="1" key="2">
    <citation type="submission" date="2020-06" db="EMBL/GenBank/DDBJ databases">
        <authorList>
            <person name="Sheffer M."/>
        </authorList>
    </citation>
    <scope>NUCLEOTIDE SEQUENCE</scope>
</reference>
<organism evidence="1 2">
    <name type="scientific">Argiope bruennichi</name>
    <name type="common">Wasp spider</name>
    <name type="synonym">Aranea bruennichi</name>
    <dbReference type="NCBI Taxonomy" id="94029"/>
    <lineage>
        <taxon>Eukaryota</taxon>
        <taxon>Metazoa</taxon>
        <taxon>Ecdysozoa</taxon>
        <taxon>Arthropoda</taxon>
        <taxon>Chelicerata</taxon>
        <taxon>Arachnida</taxon>
        <taxon>Araneae</taxon>
        <taxon>Araneomorphae</taxon>
        <taxon>Entelegynae</taxon>
        <taxon>Araneoidea</taxon>
        <taxon>Araneidae</taxon>
        <taxon>Argiope</taxon>
    </lineage>
</organism>
<accession>A0A8T0EVJ6</accession>
<proteinExistence type="predicted"/>
<dbReference type="AlphaFoldDB" id="A0A8T0EVJ6"/>
<gene>
    <name evidence="1" type="ORF">HNY73_012136</name>
</gene>
<name>A0A8T0EVJ6_ARGBR</name>
<comment type="caution">
    <text evidence="1">The sequence shown here is derived from an EMBL/GenBank/DDBJ whole genome shotgun (WGS) entry which is preliminary data.</text>
</comment>
<dbReference type="Proteomes" id="UP000807504">
    <property type="component" value="Unassembled WGS sequence"/>
</dbReference>
<protein>
    <submittedName>
        <fullName evidence="1">Uncharacterized protein</fullName>
    </submittedName>
</protein>
<evidence type="ECO:0000313" key="1">
    <source>
        <dbReference type="EMBL" id="KAF8781771.1"/>
    </source>
</evidence>